<dbReference type="AlphaFoldDB" id="A0A4S4L9I6"/>
<keyword evidence="2" id="KW-0539">Nucleus</keyword>
<dbReference type="GO" id="GO:0005634">
    <property type="term" value="C:nucleus"/>
    <property type="evidence" value="ECO:0007669"/>
    <property type="project" value="UniProtKB-SubCell"/>
</dbReference>
<feature type="region of interest" description="Disordered" evidence="3">
    <location>
        <begin position="190"/>
        <end position="256"/>
    </location>
</feature>
<feature type="region of interest" description="Disordered" evidence="3">
    <location>
        <begin position="1"/>
        <end position="32"/>
    </location>
</feature>
<dbReference type="Pfam" id="PF00638">
    <property type="entry name" value="Ran_BP1"/>
    <property type="match status" value="1"/>
</dbReference>
<evidence type="ECO:0000313" key="5">
    <source>
        <dbReference type="EMBL" id="THH07548.1"/>
    </source>
</evidence>
<comment type="caution">
    <text evidence="5">The sequence shown here is derived from an EMBL/GenBank/DDBJ whole genome shotgun (WGS) entry which is preliminary data.</text>
</comment>
<dbReference type="PANTHER" id="PTHR23138">
    <property type="entry name" value="RAN BINDING PROTEIN"/>
    <property type="match status" value="1"/>
</dbReference>
<evidence type="ECO:0000256" key="2">
    <source>
        <dbReference type="ARBA" id="ARBA00023242"/>
    </source>
</evidence>
<dbReference type="InterPro" id="IPR045255">
    <property type="entry name" value="RanBP1-like"/>
</dbReference>
<dbReference type="PANTHER" id="PTHR23138:SF142">
    <property type="entry name" value="RAN-BINDING PROTEIN 3B-RELATED"/>
    <property type="match status" value="1"/>
</dbReference>
<dbReference type="Proteomes" id="UP000310158">
    <property type="component" value="Unassembled WGS sequence"/>
</dbReference>
<name>A0A4S4L9I6_9AGAM</name>
<gene>
    <name evidence="5" type="ORF">EW146_g9285</name>
</gene>
<dbReference type="EMBL" id="SGPL01000769">
    <property type="protein sequence ID" value="THH07548.1"/>
    <property type="molecule type" value="Genomic_DNA"/>
</dbReference>
<dbReference type="InterPro" id="IPR000156">
    <property type="entry name" value="Ran_bind_dom"/>
</dbReference>
<dbReference type="SMART" id="SM00160">
    <property type="entry name" value="RanBD"/>
    <property type="match status" value="1"/>
</dbReference>
<dbReference type="PROSITE" id="PS50196">
    <property type="entry name" value="RANBD1"/>
    <property type="match status" value="1"/>
</dbReference>
<evidence type="ECO:0000313" key="6">
    <source>
        <dbReference type="Proteomes" id="UP000310158"/>
    </source>
</evidence>
<evidence type="ECO:0000256" key="1">
    <source>
        <dbReference type="ARBA" id="ARBA00004123"/>
    </source>
</evidence>
<dbReference type="OrthoDB" id="185618at2759"/>
<evidence type="ECO:0000259" key="4">
    <source>
        <dbReference type="PROSITE" id="PS50196"/>
    </source>
</evidence>
<dbReference type="SUPFAM" id="SSF50729">
    <property type="entry name" value="PH domain-like"/>
    <property type="match status" value="1"/>
</dbReference>
<dbReference type="InterPro" id="IPR011993">
    <property type="entry name" value="PH-like_dom_sf"/>
</dbReference>
<reference evidence="5 6" key="1">
    <citation type="submission" date="2019-02" db="EMBL/GenBank/DDBJ databases">
        <title>Genome sequencing of the rare red list fungi Bondarzewia mesenterica.</title>
        <authorList>
            <person name="Buettner E."/>
            <person name="Kellner H."/>
        </authorList>
    </citation>
    <scope>NUCLEOTIDE SEQUENCE [LARGE SCALE GENOMIC DNA]</scope>
    <source>
        <strain evidence="5 6">DSM 108281</strain>
    </source>
</reference>
<accession>A0A4S4L9I6</accession>
<keyword evidence="6" id="KW-1185">Reference proteome</keyword>
<sequence>MHSAFTQSSSEEVQLREGRTNRRASMASESSQRSDCTRMYPYGWSNIPPVPSLLVFSTMPMMSQYIMDMPLLPHAALFMLSNLVSFSVTRKSSQQLQLGPCNQTEGSLLRGISPIVRLAATIFVARPLATPTKRTGFEAFAGSVSPFSSIRPKSPVGALGRSKSPLRSVGFSAYAAGGAQAFAYLGWGSRSRSREGSVDGDRSKEEETFGEKLRAGKDKDREVEREKEGGDEEEDSEWGERRVELSEQEVLTGEEEEDTVRHVRGKLFVLSDQNQWRERGTGTLRLNVRRSDGKGARLVMRKDAVYSVILNAPLFRGMRCALAQDPRYIRLSVIEDGATTHYNLRVGNAKAAADLMEIINEHIPEVPAGP</sequence>
<organism evidence="5 6">
    <name type="scientific">Bondarzewia mesenterica</name>
    <dbReference type="NCBI Taxonomy" id="1095465"/>
    <lineage>
        <taxon>Eukaryota</taxon>
        <taxon>Fungi</taxon>
        <taxon>Dikarya</taxon>
        <taxon>Basidiomycota</taxon>
        <taxon>Agaricomycotina</taxon>
        <taxon>Agaricomycetes</taxon>
        <taxon>Russulales</taxon>
        <taxon>Bondarzewiaceae</taxon>
        <taxon>Bondarzewia</taxon>
    </lineage>
</organism>
<feature type="compositionally biased region" description="Basic and acidic residues" evidence="3">
    <location>
        <begin position="192"/>
        <end position="228"/>
    </location>
</feature>
<feature type="domain" description="RanBD1" evidence="4">
    <location>
        <begin position="240"/>
        <end position="319"/>
    </location>
</feature>
<comment type="subcellular location">
    <subcellularLocation>
        <location evidence="1">Nucleus</location>
    </subcellularLocation>
</comment>
<proteinExistence type="predicted"/>
<dbReference type="Gene3D" id="2.30.29.30">
    <property type="entry name" value="Pleckstrin-homology domain (PH domain)/Phosphotyrosine-binding domain (PTB)"/>
    <property type="match status" value="1"/>
</dbReference>
<evidence type="ECO:0000256" key="3">
    <source>
        <dbReference type="SAM" id="MobiDB-lite"/>
    </source>
</evidence>
<protein>
    <recommendedName>
        <fullName evidence="4">RanBD1 domain-containing protein</fullName>
    </recommendedName>
</protein>
<feature type="compositionally biased region" description="Polar residues" evidence="3">
    <location>
        <begin position="1"/>
        <end position="12"/>
    </location>
</feature>